<comment type="caution">
    <text evidence="2">The sequence shown here is derived from an EMBL/GenBank/DDBJ whole genome shotgun (WGS) entry which is preliminary data.</text>
</comment>
<evidence type="ECO:0000313" key="2">
    <source>
        <dbReference type="EMBL" id="RVU49546.1"/>
    </source>
</evidence>
<evidence type="ECO:0000256" key="1">
    <source>
        <dbReference type="SAM" id="SignalP"/>
    </source>
</evidence>
<feature type="signal peptide" evidence="1">
    <location>
        <begin position="1"/>
        <end position="36"/>
    </location>
</feature>
<evidence type="ECO:0008006" key="4">
    <source>
        <dbReference type="Google" id="ProtNLM"/>
    </source>
</evidence>
<proteinExistence type="predicted"/>
<name>A0A437RRY0_9BURK</name>
<dbReference type="RefSeq" id="WP_128227182.1">
    <property type="nucleotide sequence ID" value="NZ_SACR01000001.1"/>
</dbReference>
<dbReference type="OrthoDB" id="8099246at2"/>
<evidence type="ECO:0000313" key="3">
    <source>
        <dbReference type="Proteomes" id="UP000285575"/>
    </source>
</evidence>
<accession>A0A437RRY0</accession>
<keyword evidence="1" id="KW-0732">Signal</keyword>
<keyword evidence="3" id="KW-1185">Reference proteome</keyword>
<sequence>MESRLNPGPQAARLRGALKAVAALAALAVGSWAAHAQTDAPAKAQASAKAPAAARTAEALVDGSAVFSAASLALHWGDFAEAERLFKAARAQPRRTSAGLWEVVQLYRGFENGLSTNRGLRVRQAEHTAALSAQWVQQHPRSPLAHALHVVTLTNLAWAHRGSGYANTVAPQAWELFRAALDKATAHAVQHGDVLLSDGLGFQALLVVARGAGWDDRRTQAIYEQGILRFPDEDLLHFTQLTNLLPKWGGSARQVDQHIQAAAQRTRAPYGPALYARLYTAAAREQFEHALFADSLARWERVDAGYAEMTARYPHAGHFNAWAWMACQAQDRKRLLEVLEKIGPEPDLDFWGSNAQETYDTCKSWAQKL</sequence>
<feature type="chain" id="PRO_5019506683" description="DUF4034 domain-containing protein" evidence="1">
    <location>
        <begin position="37"/>
        <end position="369"/>
    </location>
</feature>
<dbReference type="Proteomes" id="UP000285575">
    <property type="component" value="Unassembled WGS sequence"/>
</dbReference>
<dbReference type="EMBL" id="SACR01000001">
    <property type="protein sequence ID" value="RVU49546.1"/>
    <property type="molecule type" value="Genomic_DNA"/>
</dbReference>
<reference evidence="2 3" key="1">
    <citation type="submission" date="2019-01" db="EMBL/GenBank/DDBJ databases">
        <authorList>
            <person name="Chen W.-M."/>
        </authorList>
    </citation>
    <scope>NUCLEOTIDE SEQUENCE [LARGE SCALE GENOMIC DNA]</scope>
    <source>
        <strain evidence="2 3">KYPY4</strain>
    </source>
</reference>
<gene>
    <name evidence="2" type="ORF">EOE66_02980</name>
</gene>
<organism evidence="2 3">
    <name type="scientific">Rubrivivax rivuli</name>
    <dbReference type="NCBI Taxonomy" id="1862385"/>
    <lineage>
        <taxon>Bacteria</taxon>
        <taxon>Pseudomonadati</taxon>
        <taxon>Pseudomonadota</taxon>
        <taxon>Betaproteobacteria</taxon>
        <taxon>Burkholderiales</taxon>
        <taxon>Sphaerotilaceae</taxon>
        <taxon>Rubrivivax</taxon>
    </lineage>
</organism>
<protein>
    <recommendedName>
        <fullName evidence="4">DUF4034 domain-containing protein</fullName>
    </recommendedName>
</protein>
<dbReference type="AlphaFoldDB" id="A0A437RRY0"/>